<dbReference type="InterPro" id="IPR008949">
    <property type="entry name" value="Isoprenoid_synthase_dom_sf"/>
</dbReference>
<dbReference type="PANTHER" id="PTHR35201:SF4">
    <property type="entry name" value="BETA-PINACENE SYNTHASE-RELATED"/>
    <property type="match status" value="1"/>
</dbReference>
<organism evidence="5 6">
    <name type="scientific">Thermothielavioides terrestris</name>
    <dbReference type="NCBI Taxonomy" id="2587410"/>
    <lineage>
        <taxon>Eukaryota</taxon>
        <taxon>Fungi</taxon>
        <taxon>Dikarya</taxon>
        <taxon>Ascomycota</taxon>
        <taxon>Pezizomycotina</taxon>
        <taxon>Sordariomycetes</taxon>
        <taxon>Sordariomycetidae</taxon>
        <taxon>Sordariales</taxon>
        <taxon>Chaetomiaceae</taxon>
        <taxon>Thermothielavioides</taxon>
    </lineage>
</organism>
<keyword evidence="4" id="KW-0456">Lyase</keyword>
<dbReference type="InterPro" id="IPR034686">
    <property type="entry name" value="Terpene_cyclase-like_2"/>
</dbReference>
<accession>A0A3S4AVC1</accession>
<dbReference type="EC" id="4.2.3.-" evidence="4"/>
<dbReference type="SFLD" id="SFLDS00005">
    <property type="entry name" value="Isoprenoid_Synthase_Type_I"/>
    <property type="match status" value="1"/>
</dbReference>
<dbReference type="EMBL" id="OUUZ01000018">
    <property type="protein sequence ID" value="SPQ26934.1"/>
    <property type="molecule type" value="Genomic_DNA"/>
</dbReference>
<dbReference type="Gene3D" id="1.10.600.10">
    <property type="entry name" value="Farnesyl Diphosphate Synthase"/>
    <property type="match status" value="1"/>
</dbReference>
<evidence type="ECO:0000256" key="1">
    <source>
        <dbReference type="ARBA" id="ARBA00001946"/>
    </source>
</evidence>
<dbReference type="Pfam" id="PF19086">
    <property type="entry name" value="Terpene_syn_C_2"/>
    <property type="match status" value="1"/>
</dbReference>
<keyword evidence="3 4" id="KW-0460">Magnesium</keyword>
<evidence type="ECO:0000256" key="2">
    <source>
        <dbReference type="ARBA" id="ARBA00006333"/>
    </source>
</evidence>
<protein>
    <recommendedName>
        <fullName evidence="4">Terpene synthase</fullName>
        <ecNumber evidence="4">4.2.3.-</ecNumber>
    </recommendedName>
</protein>
<keyword evidence="4" id="KW-0479">Metal-binding</keyword>
<reference evidence="5 6" key="1">
    <citation type="submission" date="2018-04" db="EMBL/GenBank/DDBJ databases">
        <authorList>
            <person name="Huttner S."/>
            <person name="Dainat J."/>
        </authorList>
    </citation>
    <scope>NUCLEOTIDE SEQUENCE [LARGE SCALE GENOMIC DNA]</scope>
</reference>
<evidence type="ECO:0000256" key="4">
    <source>
        <dbReference type="RuleBase" id="RU366034"/>
    </source>
</evidence>
<dbReference type="PANTHER" id="PTHR35201">
    <property type="entry name" value="TERPENE SYNTHASE"/>
    <property type="match status" value="1"/>
</dbReference>
<name>A0A3S4AVC1_9PEZI</name>
<comment type="cofactor">
    <cofactor evidence="1 4">
        <name>Mg(2+)</name>
        <dbReference type="ChEBI" id="CHEBI:18420"/>
    </cofactor>
</comment>
<dbReference type="SUPFAM" id="SSF48576">
    <property type="entry name" value="Terpenoid synthases"/>
    <property type="match status" value="1"/>
</dbReference>
<dbReference type="GO" id="GO:0046872">
    <property type="term" value="F:metal ion binding"/>
    <property type="evidence" value="ECO:0007669"/>
    <property type="project" value="UniProtKB-KW"/>
</dbReference>
<proteinExistence type="inferred from homology"/>
<comment type="similarity">
    <text evidence="2 4">Belongs to the terpene synthase family.</text>
</comment>
<dbReference type="GO" id="GO:0008299">
    <property type="term" value="P:isoprenoid biosynthetic process"/>
    <property type="evidence" value="ECO:0007669"/>
    <property type="project" value="UniProtKB-ARBA"/>
</dbReference>
<dbReference type="SFLD" id="SFLDG01020">
    <property type="entry name" value="Terpene_Cyclase_Like_2"/>
    <property type="match status" value="1"/>
</dbReference>
<dbReference type="SMR" id="A0A3S4AVC1"/>
<evidence type="ECO:0000256" key="3">
    <source>
        <dbReference type="ARBA" id="ARBA00022842"/>
    </source>
</evidence>
<evidence type="ECO:0000313" key="6">
    <source>
        <dbReference type="Proteomes" id="UP000289323"/>
    </source>
</evidence>
<gene>
    <name evidence="5" type="ORF">TT172_LOCUS9353</name>
</gene>
<dbReference type="GO" id="GO:0010333">
    <property type="term" value="F:terpene synthase activity"/>
    <property type="evidence" value="ECO:0007669"/>
    <property type="project" value="InterPro"/>
</dbReference>
<evidence type="ECO:0000313" key="5">
    <source>
        <dbReference type="EMBL" id="SPQ26934.1"/>
    </source>
</evidence>
<dbReference type="AlphaFoldDB" id="A0A3S4AVC1"/>
<sequence length="363" mass="40042">MVPQNPDSGHTPALRGQRLHIPDLRPAFAAWKQGVNPLYGRVRLAVDARLEGLIPDARVLAKVKAADIALFAAGWFPDAPYHILETAAFYCVWLFLWDDAIDGAGAGAEAEAEGLLAEEYCRQSVAFVEYHLGIVGRREADASEPPAPTAVCASFAEVGGRVAGYAGPEDRGVLGQHLREYMEACVTEHRWRLSGRVPSVEEFYSWRLRTSSVDVMLDLSRILNGLSLPVEILESKELADMGLKVNKLLILINEVFSLKKELKDGAFGNLIPITMRSLGVDLDDAVQKITQDIYDCITDFDHNAARLQERAARENGHEAADRLNKLIEAYQAIAATVLNFSVQSPRYGLLKDRQEDGSFVVLL</sequence>
<dbReference type="Proteomes" id="UP000289323">
    <property type="component" value="Unassembled WGS sequence"/>
</dbReference>